<reference evidence="1" key="2">
    <citation type="submission" date="2015-03" db="EMBL/GenBank/DDBJ databases">
        <authorList>
            <person name="Chow C.-E.T."/>
            <person name="Winget D.M."/>
            <person name="White R.A.III."/>
            <person name="Hallam S.J."/>
            <person name="Suttle C.A."/>
        </authorList>
    </citation>
    <scope>NUCLEOTIDE SEQUENCE</scope>
    <source>
        <strain evidence="1">Oxic1_8</strain>
    </source>
</reference>
<dbReference type="EMBL" id="KR029603">
    <property type="protein sequence ID" value="AKH48379.1"/>
    <property type="molecule type" value="Genomic_DNA"/>
</dbReference>
<accession>A0A0F7L753</accession>
<evidence type="ECO:0000313" key="1">
    <source>
        <dbReference type="EMBL" id="AKH48379.1"/>
    </source>
</evidence>
<reference evidence="1" key="1">
    <citation type="journal article" date="2015" name="Front. Microbiol.">
        <title>Combining genomic sequencing methods to explore viral diversity and reveal potential virus-host interactions.</title>
        <authorList>
            <person name="Chow C.E."/>
            <person name="Winget D.M."/>
            <person name="White R.A.III."/>
            <person name="Hallam S.J."/>
            <person name="Suttle C.A."/>
        </authorList>
    </citation>
    <scope>NUCLEOTIDE SEQUENCE</scope>
    <source>
        <strain evidence="1">Oxic1_8</strain>
    </source>
</reference>
<organism evidence="1">
    <name type="scientific">uncultured marine virus</name>
    <dbReference type="NCBI Taxonomy" id="186617"/>
    <lineage>
        <taxon>Viruses</taxon>
        <taxon>environmental samples</taxon>
    </lineage>
</organism>
<proteinExistence type="predicted"/>
<protein>
    <submittedName>
        <fullName evidence="1">Uncharacterized protein</fullName>
    </submittedName>
</protein>
<sequence length="98" mass="10594">MGMFYSLCSGDVWYGLGGFRNPARSGLDGGEVCGVRGRVFANERANGFLTRQTGRAFRGEQRAPRRDRIGRVGGGAGVGSLVDRVGAGCRFWFGFRGR</sequence>
<name>A0A0F7L753_9VIRU</name>